<accession>A0AA37QGN9</accession>
<dbReference type="CDD" id="cd04301">
    <property type="entry name" value="NAT_SF"/>
    <property type="match status" value="1"/>
</dbReference>
<comment type="caution">
    <text evidence="4">The sequence shown here is derived from an EMBL/GenBank/DDBJ whole genome shotgun (WGS) entry which is preliminary data.</text>
</comment>
<keyword evidence="2" id="KW-0012">Acyltransferase</keyword>
<dbReference type="InterPro" id="IPR016181">
    <property type="entry name" value="Acyl_CoA_acyltransferase"/>
</dbReference>
<dbReference type="PANTHER" id="PTHR43877">
    <property type="entry name" value="AMINOALKYLPHOSPHONATE N-ACETYLTRANSFERASE-RELATED-RELATED"/>
    <property type="match status" value="1"/>
</dbReference>
<evidence type="ECO:0000259" key="3">
    <source>
        <dbReference type="PROSITE" id="PS51186"/>
    </source>
</evidence>
<feature type="domain" description="N-acetyltransferase" evidence="3">
    <location>
        <begin position="2"/>
        <end position="158"/>
    </location>
</feature>
<keyword evidence="5" id="KW-1185">Reference proteome</keyword>
<evidence type="ECO:0000313" key="5">
    <source>
        <dbReference type="Proteomes" id="UP001161325"/>
    </source>
</evidence>
<dbReference type="Gene3D" id="3.40.630.30">
    <property type="match status" value="1"/>
</dbReference>
<dbReference type="InterPro" id="IPR050832">
    <property type="entry name" value="Bact_Acetyltransf"/>
</dbReference>
<reference evidence="4" key="1">
    <citation type="submission" date="2022-08" db="EMBL/GenBank/DDBJ databases">
        <title>Draft genome sequencing of Roseisolibacter agri AW1220.</title>
        <authorList>
            <person name="Tobiishi Y."/>
            <person name="Tonouchi A."/>
        </authorList>
    </citation>
    <scope>NUCLEOTIDE SEQUENCE</scope>
    <source>
        <strain evidence="4">AW1220</strain>
    </source>
</reference>
<evidence type="ECO:0000256" key="1">
    <source>
        <dbReference type="ARBA" id="ARBA00022679"/>
    </source>
</evidence>
<name>A0AA37QGN9_9BACT</name>
<gene>
    <name evidence="4" type="ORF">rosag_50640</name>
</gene>
<evidence type="ECO:0000256" key="2">
    <source>
        <dbReference type="ARBA" id="ARBA00023315"/>
    </source>
</evidence>
<dbReference type="Proteomes" id="UP001161325">
    <property type="component" value="Unassembled WGS sequence"/>
</dbReference>
<dbReference type="InterPro" id="IPR000182">
    <property type="entry name" value="GNAT_dom"/>
</dbReference>
<keyword evidence="1" id="KW-0808">Transferase</keyword>
<evidence type="ECO:0000313" key="4">
    <source>
        <dbReference type="EMBL" id="GLC28551.1"/>
    </source>
</evidence>
<dbReference type="PROSITE" id="PS51186">
    <property type="entry name" value="GNAT"/>
    <property type="match status" value="1"/>
</dbReference>
<dbReference type="EMBL" id="BRXS01000012">
    <property type="protein sequence ID" value="GLC28551.1"/>
    <property type="molecule type" value="Genomic_DNA"/>
</dbReference>
<dbReference type="AlphaFoldDB" id="A0AA37QGN9"/>
<dbReference type="SUPFAM" id="SSF55729">
    <property type="entry name" value="Acyl-CoA N-acyltransferases (Nat)"/>
    <property type="match status" value="1"/>
</dbReference>
<dbReference type="RefSeq" id="WP_284352947.1">
    <property type="nucleotide sequence ID" value="NZ_BRXS01000012.1"/>
</dbReference>
<dbReference type="Pfam" id="PF00583">
    <property type="entry name" value="Acetyltransf_1"/>
    <property type="match status" value="1"/>
</dbReference>
<organism evidence="4 5">
    <name type="scientific">Roseisolibacter agri</name>
    <dbReference type="NCBI Taxonomy" id="2014610"/>
    <lineage>
        <taxon>Bacteria</taxon>
        <taxon>Pseudomonadati</taxon>
        <taxon>Gemmatimonadota</taxon>
        <taxon>Gemmatimonadia</taxon>
        <taxon>Gemmatimonadales</taxon>
        <taxon>Gemmatimonadaceae</taxon>
        <taxon>Roseisolibacter</taxon>
    </lineage>
</organism>
<sequence length="158" mass="16509">MPHVRPAAPADCAAVAAIALEVHALHHAAHPDLFQPPSPAVATAESMAHLLAQPGHLLLVAVDDADAVVGYAHAETQVTPASPYKRAAALLHVHAMAVAGSHRGRGIGHALLAAVREAATARGCDGVSLEVYAFNAAARAFYEREGFLGLRERMELRP</sequence>
<proteinExistence type="predicted"/>
<dbReference type="GO" id="GO:0016747">
    <property type="term" value="F:acyltransferase activity, transferring groups other than amino-acyl groups"/>
    <property type="evidence" value="ECO:0007669"/>
    <property type="project" value="InterPro"/>
</dbReference>
<protein>
    <submittedName>
        <fullName evidence="4">N-acetyltransferase</fullName>
    </submittedName>
</protein>